<evidence type="ECO:0000256" key="2">
    <source>
        <dbReference type="ARBA" id="ARBA00023125"/>
    </source>
</evidence>
<dbReference type="InterPro" id="IPR028082">
    <property type="entry name" value="Peripla_BP_I"/>
</dbReference>
<evidence type="ECO:0000313" key="6">
    <source>
        <dbReference type="Proteomes" id="UP000198539"/>
    </source>
</evidence>
<dbReference type="GO" id="GO:0003700">
    <property type="term" value="F:DNA-binding transcription factor activity"/>
    <property type="evidence" value="ECO:0007669"/>
    <property type="project" value="TreeGrafter"/>
</dbReference>
<dbReference type="InterPro" id="IPR046335">
    <property type="entry name" value="LacI/GalR-like_sensor"/>
</dbReference>
<dbReference type="EMBL" id="FNOM01000005">
    <property type="protein sequence ID" value="SDX05809.1"/>
    <property type="molecule type" value="Genomic_DNA"/>
</dbReference>
<dbReference type="Gene3D" id="3.40.50.2300">
    <property type="match status" value="2"/>
</dbReference>
<dbReference type="AlphaFoldDB" id="A0A1H2YMQ7"/>
<dbReference type="PROSITE" id="PS00356">
    <property type="entry name" value="HTH_LACI_1"/>
    <property type="match status" value="1"/>
</dbReference>
<protein>
    <submittedName>
        <fullName evidence="5">Transcriptional regulator, LacI family</fullName>
    </submittedName>
</protein>
<dbReference type="PANTHER" id="PTHR30146:SF138">
    <property type="entry name" value="TRANSCRIPTIONAL REGULATORY PROTEIN"/>
    <property type="match status" value="1"/>
</dbReference>
<dbReference type="PROSITE" id="PS50932">
    <property type="entry name" value="HTH_LACI_2"/>
    <property type="match status" value="1"/>
</dbReference>
<dbReference type="Pfam" id="PF00356">
    <property type="entry name" value="LacI"/>
    <property type="match status" value="1"/>
</dbReference>
<dbReference type="SUPFAM" id="SSF47413">
    <property type="entry name" value="lambda repressor-like DNA-binding domains"/>
    <property type="match status" value="1"/>
</dbReference>
<dbReference type="PANTHER" id="PTHR30146">
    <property type="entry name" value="LACI-RELATED TRANSCRIPTIONAL REPRESSOR"/>
    <property type="match status" value="1"/>
</dbReference>
<accession>A0A1H2YMQ7</accession>
<evidence type="ECO:0000259" key="4">
    <source>
        <dbReference type="PROSITE" id="PS50932"/>
    </source>
</evidence>
<evidence type="ECO:0000256" key="3">
    <source>
        <dbReference type="ARBA" id="ARBA00023163"/>
    </source>
</evidence>
<dbReference type="STRING" id="564137.SAMN04488238_10545"/>
<keyword evidence="1" id="KW-0805">Transcription regulation</keyword>
<dbReference type="CDD" id="cd01392">
    <property type="entry name" value="HTH_LacI"/>
    <property type="match status" value="1"/>
</dbReference>
<sequence length="354" mass="38530">MTNESPAPKRPRSRRAFQSSVKLEDVARLAEVSTATASRVINSPNAVTEKTRARVEKAIAELGWIPHGAAQALASLRTRTVGALIPTLGHQTIATMLESLQKSLGDAGYTLLLGRPDASRDRTIVQVSKMIQNGVECLVLMGEDHPPELFEMLEQRSIFHVIAYTTGAGERTNCIGIDNYDEMSKMVKYLLDLGHQSFGVIAANFDHNDRIRLRINAIRDTLAREGIAVRPQHFRVVPQWTIACGREGMRAILEQDARPTAVVCTNDYLASGALIEARARGLCVPDDISVSGFDDNELASHIDPPLTTVHVPAARMGKTIADYVISALDGGEAALPIRLDAQLIIRKSTAAPKV</sequence>
<dbReference type="InterPro" id="IPR010982">
    <property type="entry name" value="Lambda_DNA-bd_dom_sf"/>
</dbReference>
<dbReference type="SUPFAM" id="SSF53822">
    <property type="entry name" value="Periplasmic binding protein-like I"/>
    <property type="match status" value="1"/>
</dbReference>
<keyword evidence="6" id="KW-1185">Reference proteome</keyword>
<dbReference type="Pfam" id="PF13377">
    <property type="entry name" value="Peripla_BP_3"/>
    <property type="match status" value="1"/>
</dbReference>
<organism evidence="5 6">
    <name type="scientific">Roseicitreum antarcticum</name>
    <dbReference type="NCBI Taxonomy" id="564137"/>
    <lineage>
        <taxon>Bacteria</taxon>
        <taxon>Pseudomonadati</taxon>
        <taxon>Pseudomonadota</taxon>
        <taxon>Alphaproteobacteria</taxon>
        <taxon>Rhodobacterales</taxon>
        <taxon>Paracoccaceae</taxon>
        <taxon>Roseicitreum</taxon>
    </lineage>
</organism>
<gene>
    <name evidence="5" type="ORF">SAMN04488238_10545</name>
</gene>
<dbReference type="Proteomes" id="UP000198539">
    <property type="component" value="Unassembled WGS sequence"/>
</dbReference>
<keyword evidence="2" id="KW-0238">DNA-binding</keyword>
<dbReference type="Gene3D" id="1.10.260.40">
    <property type="entry name" value="lambda repressor-like DNA-binding domains"/>
    <property type="match status" value="1"/>
</dbReference>
<evidence type="ECO:0000256" key="1">
    <source>
        <dbReference type="ARBA" id="ARBA00023015"/>
    </source>
</evidence>
<dbReference type="InterPro" id="IPR000843">
    <property type="entry name" value="HTH_LacI"/>
</dbReference>
<feature type="domain" description="HTH lacI-type" evidence="4">
    <location>
        <begin position="21"/>
        <end position="75"/>
    </location>
</feature>
<name>A0A1H2YMQ7_9RHOB</name>
<dbReference type="GO" id="GO:0000976">
    <property type="term" value="F:transcription cis-regulatory region binding"/>
    <property type="evidence" value="ECO:0007669"/>
    <property type="project" value="TreeGrafter"/>
</dbReference>
<keyword evidence="3" id="KW-0804">Transcription</keyword>
<dbReference type="CDD" id="cd06273">
    <property type="entry name" value="PBP1_LacI-like"/>
    <property type="match status" value="1"/>
</dbReference>
<proteinExistence type="predicted"/>
<dbReference type="SMART" id="SM00354">
    <property type="entry name" value="HTH_LACI"/>
    <property type="match status" value="1"/>
</dbReference>
<reference evidence="5 6" key="1">
    <citation type="submission" date="2016-10" db="EMBL/GenBank/DDBJ databases">
        <authorList>
            <person name="de Groot N.N."/>
        </authorList>
    </citation>
    <scope>NUCLEOTIDE SEQUENCE [LARGE SCALE GENOMIC DNA]</scope>
    <source>
        <strain evidence="5 6">CGMCC 1.8894</strain>
    </source>
</reference>
<evidence type="ECO:0000313" key="5">
    <source>
        <dbReference type="EMBL" id="SDX05809.1"/>
    </source>
</evidence>